<keyword evidence="4" id="KW-0238">DNA-binding</keyword>
<keyword evidence="9" id="KW-1185">Reference proteome</keyword>
<evidence type="ECO:0000256" key="6">
    <source>
        <dbReference type="SAM" id="MobiDB-lite"/>
    </source>
</evidence>
<evidence type="ECO:0000256" key="3">
    <source>
        <dbReference type="ARBA" id="ARBA00022578"/>
    </source>
</evidence>
<dbReference type="EMBL" id="CP049933">
    <property type="protein sequence ID" value="QIM17877.1"/>
    <property type="molecule type" value="Genomic_DNA"/>
</dbReference>
<reference evidence="8 9" key="1">
    <citation type="submission" date="2020-03" db="EMBL/GenBank/DDBJ databases">
        <title>Leucobacter sp. nov., isolated from beetles.</title>
        <authorList>
            <person name="Hyun D.-W."/>
            <person name="Bae J.-W."/>
        </authorList>
    </citation>
    <scope>NUCLEOTIDE SEQUENCE [LARGE SCALE GENOMIC DNA]</scope>
    <source>
        <strain evidence="8 9">HDW9A</strain>
    </source>
</reference>
<keyword evidence="3" id="KW-0815">Transposition</keyword>
<feature type="region of interest" description="Disordered" evidence="6">
    <location>
        <begin position="1"/>
        <end position="26"/>
    </location>
</feature>
<protein>
    <submittedName>
        <fullName evidence="8">IS1249 family transposase</fullName>
    </submittedName>
</protein>
<comment type="function">
    <text evidence="1">Required for the transposition of the insertion element.</text>
</comment>
<dbReference type="EMBL" id="CP049933">
    <property type="protein sequence ID" value="QIM17503.1"/>
    <property type="molecule type" value="Genomic_DNA"/>
</dbReference>
<dbReference type="Proteomes" id="UP000503441">
    <property type="component" value="Chromosome"/>
</dbReference>
<dbReference type="NCBIfam" id="NF033544">
    <property type="entry name" value="transpos_IS1249"/>
    <property type="match status" value="1"/>
</dbReference>
<evidence type="ECO:0000313" key="7">
    <source>
        <dbReference type="EMBL" id="QIM17503.1"/>
    </source>
</evidence>
<name>A0ABX6JU99_9MICO</name>
<feature type="region of interest" description="Disordered" evidence="6">
    <location>
        <begin position="311"/>
        <end position="339"/>
    </location>
</feature>
<proteinExistence type="inferred from homology"/>
<organism evidence="8 9">
    <name type="scientific">Leucobacter coleopterorum</name>
    <dbReference type="NCBI Taxonomy" id="2714933"/>
    <lineage>
        <taxon>Bacteria</taxon>
        <taxon>Bacillati</taxon>
        <taxon>Actinomycetota</taxon>
        <taxon>Actinomycetes</taxon>
        <taxon>Micrococcales</taxon>
        <taxon>Microbacteriaceae</taxon>
        <taxon>Leucobacter</taxon>
    </lineage>
</organism>
<sequence>MKNGRHRSGTQRWRCPSCGASSVRRRPDVTRREQLRQFVTWLVGKHTQAEIDGTASGRTFRRHTMWCWDIEPRLAPATTIHHAILVDGIWISGWCLLIAQSDTGHVLAWQWSGGESVAAWKALLTQVAAPGVLVSDGGTGIPTALGMCWPETKHQRCLFHLQMRVSRHLTMNPRTDAGRALRGLVMKLSSVHDEDAAIVWQIQLDEWWRAFGHLTKERTLLRNGQFGFTHDRLRKAWLLVRGVVRNNTLFTYVTYGNPRTTSPLEGGINSQIREVLRRHRGMSEPHQKRAVEWFLTLHEQSLEEAMQHALPAKAAAPEPAKPEHPDEPDTPLYGTALSPDEGLWLRTGWAGRG</sequence>
<evidence type="ECO:0000256" key="4">
    <source>
        <dbReference type="ARBA" id="ARBA00023125"/>
    </source>
</evidence>
<evidence type="ECO:0000256" key="5">
    <source>
        <dbReference type="ARBA" id="ARBA00023172"/>
    </source>
</evidence>
<evidence type="ECO:0000256" key="1">
    <source>
        <dbReference type="ARBA" id="ARBA00002190"/>
    </source>
</evidence>
<dbReference type="InterPro" id="IPR001207">
    <property type="entry name" value="Transposase_mutator"/>
</dbReference>
<accession>A0ABX6JU99</accession>
<evidence type="ECO:0000256" key="2">
    <source>
        <dbReference type="ARBA" id="ARBA00010961"/>
    </source>
</evidence>
<keyword evidence="5" id="KW-0233">DNA recombination</keyword>
<evidence type="ECO:0000313" key="8">
    <source>
        <dbReference type="EMBL" id="QIM17877.1"/>
    </source>
</evidence>
<dbReference type="InterPro" id="IPR048004">
    <property type="entry name" value="IS1249_transpos"/>
</dbReference>
<evidence type="ECO:0000313" key="9">
    <source>
        <dbReference type="Proteomes" id="UP000503441"/>
    </source>
</evidence>
<comment type="similarity">
    <text evidence="2">Belongs to the transposase mutator family.</text>
</comment>
<gene>
    <name evidence="7" type="ORF">G7066_00055</name>
    <name evidence="8" type="ORF">G7066_02790</name>
</gene>
<dbReference type="Pfam" id="PF00872">
    <property type="entry name" value="Transposase_mut"/>
    <property type="match status" value="1"/>
</dbReference>